<gene>
    <name evidence="2" type="ORF">PHA8399_03434</name>
</gene>
<organism evidence="2 3">
    <name type="scientific">Leisingera aquaemixtae</name>
    <dbReference type="NCBI Taxonomy" id="1396826"/>
    <lineage>
        <taxon>Bacteria</taxon>
        <taxon>Pseudomonadati</taxon>
        <taxon>Pseudomonadota</taxon>
        <taxon>Alphaproteobacteria</taxon>
        <taxon>Rhodobacterales</taxon>
        <taxon>Roseobacteraceae</taxon>
        <taxon>Leisingera</taxon>
    </lineage>
</organism>
<dbReference type="RefSeq" id="WP_058287321.1">
    <property type="nucleotide sequence ID" value="NZ_CYSR01000031.1"/>
</dbReference>
<reference evidence="2 3" key="1">
    <citation type="submission" date="2015-09" db="EMBL/GenBank/DDBJ databases">
        <authorList>
            <consortium name="Swine Surveillance"/>
        </authorList>
    </citation>
    <scope>NUCLEOTIDE SEQUENCE [LARGE SCALE GENOMIC DNA]</scope>
    <source>
        <strain evidence="2 3">CECT 8399</strain>
    </source>
</reference>
<protein>
    <recommendedName>
        <fullName evidence="4">Translocase</fullName>
    </recommendedName>
</protein>
<name>A0A0P1HQS0_9RHOB</name>
<dbReference type="STRING" id="1396826.PHA8399_03434"/>
<dbReference type="PROSITE" id="PS51257">
    <property type="entry name" value="PROKAR_LIPOPROTEIN"/>
    <property type="match status" value="1"/>
</dbReference>
<proteinExistence type="predicted"/>
<sequence>MLSKQVVLTSAMTLACALGIGFFMQASSPRWAGEAAAAADPQLPPEPGPAELKIENITLTSRRAEPALSDAQPQSAPLAQPGACNVTAAAEAGPMAMVSLTVSAPCHGGERLTVHHSGMTFTAALDRSGHFAAQVPALTRTAVYIAETASGGGAVAVAEAADAETVERVVLQWSGSSGLEIHAREFGAGYDSTGHVWHGAVPGAAAGQVIRLGDASLLAPRIAEIYSVPASHPGRSGTVSLTAEAEVTGLNCGRDISAQALQLSGGRLSSRDLVIAMPDCDAQGSFLVLNNLVEDLKIASN</sequence>
<keyword evidence="1" id="KW-0732">Signal</keyword>
<accession>A0A0P1HQS0</accession>
<feature type="chain" id="PRO_5006064541" description="Translocase" evidence="1">
    <location>
        <begin position="33"/>
        <end position="301"/>
    </location>
</feature>
<evidence type="ECO:0008006" key="4">
    <source>
        <dbReference type="Google" id="ProtNLM"/>
    </source>
</evidence>
<evidence type="ECO:0000313" key="2">
    <source>
        <dbReference type="EMBL" id="CUI01293.1"/>
    </source>
</evidence>
<feature type="signal peptide" evidence="1">
    <location>
        <begin position="1"/>
        <end position="32"/>
    </location>
</feature>
<evidence type="ECO:0000313" key="3">
    <source>
        <dbReference type="Proteomes" id="UP000051326"/>
    </source>
</evidence>
<evidence type="ECO:0000256" key="1">
    <source>
        <dbReference type="SAM" id="SignalP"/>
    </source>
</evidence>
<dbReference type="EMBL" id="CYSR01000031">
    <property type="protein sequence ID" value="CUI01293.1"/>
    <property type="molecule type" value="Genomic_DNA"/>
</dbReference>
<dbReference type="AlphaFoldDB" id="A0A0P1HQS0"/>
<dbReference type="Proteomes" id="UP000051326">
    <property type="component" value="Unassembled WGS sequence"/>
</dbReference>